<feature type="domain" description="SMODS-associated and fused to various effectors" evidence="2">
    <location>
        <begin position="179"/>
        <end position="352"/>
    </location>
</feature>
<dbReference type="Proteomes" id="UP000033344">
    <property type="component" value="Unassembled WGS sequence"/>
</dbReference>
<feature type="transmembrane region" description="Helical" evidence="1">
    <location>
        <begin position="30"/>
        <end position="52"/>
    </location>
</feature>
<evidence type="ECO:0000313" key="4">
    <source>
        <dbReference type="EMBL" id="KJM41350.1"/>
    </source>
</evidence>
<dbReference type="Pfam" id="PF18145">
    <property type="entry name" value="SAVED"/>
    <property type="match status" value="1"/>
</dbReference>
<evidence type="ECO:0000256" key="1">
    <source>
        <dbReference type="SAM" id="Phobius"/>
    </source>
</evidence>
<name>A0AAE2JSM9_ENTCL</name>
<sequence>MIIGSNMSEYWKHQLSKIIDYMTRQKRPGVLMMVTGATLAAGPKLLSFVFKGTFHGESLSISTAEGNVVSDYIVPIIGGILVLAGLVFLSIGEYQSIKQNSRKRILLITGNGLRTTTGTGLDKVVRTVLKGLIQPRDIDITQRIRDGVVIEPESTFNRQILPEKDIITQILCKGEPDLTQVAYGGFLPVPFTFFLGNVLDDKGDVTVFDWDRKDEKWKHISSNNIDDGESFVHETIIESTSDQIVLVVSCSYRVNIEQVTRSFAGQGIEHIYLETNRFDNHWSLAKQRRLSLEFAEKIKTLSMQGIRTVHLILSAQSSIVLNFGRRYDNRNMADVIVYQYEQSNINPYPWGVYGLSHRYENSGIVMRPD</sequence>
<keyword evidence="1" id="KW-0472">Membrane</keyword>
<evidence type="ECO:0000313" key="5">
    <source>
        <dbReference type="Proteomes" id="UP000033344"/>
    </source>
</evidence>
<proteinExistence type="predicted"/>
<keyword evidence="1" id="KW-1133">Transmembrane helix</keyword>
<evidence type="ECO:0008006" key="6">
    <source>
        <dbReference type="Google" id="ProtNLM"/>
    </source>
</evidence>
<dbReference type="AlphaFoldDB" id="A0AAE2JSM9"/>
<dbReference type="NCBIfam" id="NF033611">
    <property type="entry name" value="SAVED"/>
    <property type="match status" value="1"/>
</dbReference>
<dbReference type="InterPro" id="IPR040836">
    <property type="entry name" value="SAVED"/>
</dbReference>
<protein>
    <recommendedName>
        <fullName evidence="6">SAVED domain-containing protein</fullName>
    </recommendedName>
</protein>
<gene>
    <name evidence="4" type="ORF">SS44_00190</name>
</gene>
<feature type="domain" description="SAVED-fused 2TM effector" evidence="3">
    <location>
        <begin position="15"/>
        <end position="154"/>
    </location>
</feature>
<dbReference type="EMBL" id="JZYG01000001">
    <property type="protein sequence ID" value="KJM41350.1"/>
    <property type="molecule type" value="Genomic_DNA"/>
</dbReference>
<evidence type="ECO:0000259" key="2">
    <source>
        <dbReference type="Pfam" id="PF18145"/>
    </source>
</evidence>
<evidence type="ECO:0000259" key="3">
    <source>
        <dbReference type="Pfam" id="PF18303"/>
    </source>
</evidence>
<feature type="transmembrane region" description="Helical" evidence="1">
    <location>
        <begin position="72"/>
        <end position="94"/>
    </location>
</feature>
<organism evidence="4 5">
    <name type="scientific">Enterobacter cloacae subsp. cloacae</name>
    <dbReference type="NCBI Taxonomy" id="336306"/>
    <lineage>
        <taxon>Bacteria</taxon>
        <taxon>Pseudomonadati</taxon>
        <taxon>Pseudomonadota</taxon>
        <taxon>Gammaproteobacteria</taxon>
        <taxon>Enterobacterales</taxon>
        <taxon>Enterobacteriaceae</taxon>
        <taxon>Enterobacter</taxon>
        <taxon>Enterobacter cloacae complex</taxon>
    </lineage>
</organism>
<dbReference type="InterPro" id="IPR041167">
    <property type="entry name" value="Saf_2TM"/>
</dbReference>
<keyword evidence="1" id="KW-0812">Transmembrane</keyword>
<accession>A0AAE2JSM9</accession>
<dbReference type="Pfam" id="PF18303">
    <property type="entry name" value="Saf_2TM"/>
    <property type="match status" value="1"/>
</dbReference>
<comment type="caution">
    <text evidence="4">The sequence shown here is derived from an EMBL/GenBank/DDBJ whole genome shotgun (WGS) entry which is preliminary data.</text>
</comment>
<reference evidence="4 5" key="1">
    <citation type="submission" date="2015-03" db="EMBL/GenBank/DDBJ databases">
        <authorList>
            <person name="McCorrison J."/>
            <person name="Sanka R."/>
            <person name="Adams M."/>
            <person name="Brinkac L."/>
            <person name="Nierman W."/>
            <person name="Sutton G."/>
            <person name="Nelson K."/>
            <person name="Kiedrowski L."/>
            <person name="Guerrero D."/>
            <person name="Bonomo R."/>
        </authorList>
    </citation>
    <scope>NUCLEOTIDE SEQUENCE [LARGE SCALE GENOMIC DNA]</scope>
    <source>
        <strain evidence="4 5">42324</strain>
    </source>
</reference>